<dbReference type="EMBL" id="HBIF01000782">
    <property type="protein sequence ID" value="CAE0317412.1"/>
    <property type="molecule type" value="Transcribed_RNA"/>
</dbReference>
<name>A0A7S3IAB2_9CILI</name>
<evidence type="ECO:0000313" key="2">
    <source>
        <dbReference type="EMBL" id="CAE0317412.1"/>
    </source>
</evidence>
<proteinExistence type="predicted"/>
<dbReference type="AlphaFoldDB" id="A0A7S3IAB2"/>
<evidence type="ECO:0000256" key="1">
    <source>
        <dbReference type="SAM" id="MobiDB-lite"/>
    </source>
</evidence>
<feature type="region of interest" description="Disordered" evidence="1">
    <location>
        <begin position="205"/>
        <end position="234"/>
    </location>
</feature>
<gene>
    <name evidence="2" type="ORF">FSAL1345_LOCUS681</name>
</gene>
<feature type="compositionally biased region" description="Basic and acidic residues" evidence="1">
    <location>
        <begin position="217"/>
        <end position="234"/>
    </location>
</feature>
<organism evidence="2">
    <name type="scientific">Fabrea salina</name>
    <dbReference type="NCBI Taxonomy" id="342563"/>
    <lineage>
        <taxon>Eukaryota</taxon>
        <taxon>Sar</taxon>
        <taxon>Alveolata</taxon>
        <taxon>Ciliophora</taxon>
        <taxon>Postciliodesmatophora</taxon>
        <taxon>Heterotrichea</taxon>
        <taxon>Heterotrichida</taxon>
        <taxon>Fabreidae</taxon>
        <taxon>Fabrea</taxon>
    </lineage>
</organism>
<reference evidence="2" key="1">
    <citation type="submission" date="2021-01" db="EMBL/GenBank/DDBJ databases">
        <authorList>
            <person name="Corre E."/>
            <person name="Pelletier E."/>
            <person name="Niang G."/>
            <person name="Scheremetjew M."/>
            <person name="Finn R."/>
            <person name="Kale V."/>
            <person name="Holt S."/>
            <person name="Cochrane G."/>
            <person name="Meng A."/>
            <person name="Brown T."/>
            <person name="Cohen L."/>
        </authorList>
    </citation>
    <scope>NUCLEOTIDE SEQUENCE</scope>
</reference>
<accession>A0A7S3IAB2</accession>
<protein>
    <submittedName>
        <fullName evidence="2">Uncharacterized protein</fullName>
    </submittedName>
</protein>
<sequence length="431" mass="48902">MLNAHNIWSPEVGYDEDFLVAQNLETELGEGLFLSDLLRIEFRVELRETLIMKFLKTNSKEVQIVKKLDQWNKEKPALWLLNKNNVVLLTAQGKKTQGLTVYTSESYEDLLQGIQVDNLHLCKLEGNYPYCFLILSAAWIIFKNPQLNFEELIEQLKHASSYINQLETELIQFIYNNSKISAKQLLIKFQEAKSLFYIPNSKESESSIASPRNAPDFAKRGHEESSPSFERTLEPTEKFGISKPSGDFETTEHFKTCFPKDQPSLATSELNASETLEYSISNELSCKTFRLSDSVLNYSCPTSERVSIQSSASPVSYRDELKGSNPFIYLPEDLYPTMTIEDSNTPLESPRNMTVPISDIKDRLKLPETMEDMDFEEESELELGSIESSHNAQSPYLMTQISLPKSIRGSIAFEDGKAGACNCSCQVCSIF</sequence>